<protein>
    <submittedName>
        <fullName evidence="1">Uncharacterized protein</fullName>
    </submittedName>
</protein>
<sequence length="55" mass="6121">MLVKKANLNVIFQDGYILTPTLNDKEALEAILLGLKNGDAKEVKFQVIFEGDLDN</sequence>
<accession>A0ABM8YS49</accession>
<dbReference type="EMBL" id="CAKJTJ010000028">
    <property type="protein sequence ID" value="CAG9622824.1"/>
    <property type="molecule type" value="Genomic_DNA"/>
</dbReference>
<keyword evidence="2" id="KW-1185">Reference proteome</keyword>
<proteinExistence type="predicted"/>
<evidence type="ECO:0000313" key="1">
    <source>
        <dbReference type="EMBL" id="CAG9622824.1"/>
    </source>
</evidence>
<evidence type="ECO:0000313" key="2">
    <source>
        <dbReference type="Proteomes" id="UP000789833"/>
    </source>
</evidence>
<name>A0ABM8YS49_9BACI</name>
<gene>
    <name evidence="1" type="ORF">BACCIP111883_03615</name>
</gene>
<dbReference type="Proteomes" id="UP000789833">
    <property type="component" value="Unassembled WGS sequence"/>
</dbReference>
<comment type="caution">
    <text evidence="1">The sequence shown here is derived from an EMBL/GenBank/DDBJ whole genome shotgun (WGS) entry which is preliminary data.</text>
</comment>
<reference evidence="1 2" key="1">
    <citation type="submission" date="2021-10" db="EMBL/GenBank/DDBJ databases">
        <authorList>
            <person name="Criscuolo A."/>
        </authorList>
    </citation>
    <scope>NUCLEOTIDE SEQUENCE [LARGE SCALE GENOMIC DNA]</scope>
    <source>
        <strain evidence="2">CIP 111883</strain>
    </source>
</reference>
<organism evidence="1 2">
    <name type="scientific">Sutcliffiella rhizosphaerae</name>
    <dbReference type="NCBI Taxonomy" id="2880967"/>
    <lineage>
        <taxon>Bacteria</taxon>
        <taxon>Bacillati</taxon>
        <taxon>Bacillota</taxon>
        <taxon>Bacilli</taxon>
        <taxon>Bacillales</taxon>
        <taxon>Bacillaceae</taxon>
        <taxon>Sutcliffiella</taxon>
    </lineage>
</organism>
<dbReference type="RefSeq" id="WP_230503713.1">
    <property type="nucleotide sequence ID" value="NZ_CAKJTJ010000028.1"/>
</dbReference>